<proteinExistence type="predicted"/>
<dbReference type="KEGG" id="vg:921909"/>
<gene>
    <name evidence="1" type="primary">CUN032</name>
</gene>
<dbReference type="RefSeq" id="NP_203336.1">
    <property type="nucleotide sequence ID" value="NC_003084.1"/>
</dbReference>
<keyword evidence="2" id="KW-1185">Reference proteome</keyword>
<sequence>MCPISEFNCAAMIRSIVTVQGSVPMENDIDLVRVEACNSPRITQQNSSVLRAPIESTLGLLYTHLEFDNLGKVSLYDAVMTTHAETVHKIVAQVIREYLQDGSSYVIQSTPTDCRIPGEAIIATPNYFSHTPRGCIWVDTDMIREIINASVLRYQDARDEEECSDNRKRFAELYKKLEIEANGSTSGSVGRPLDTRDPVVVVVLKILVEHTLGHLKLFKNSPIDCAKSYVEHGMVTLQYADKRRISQYVSVGVDTSARDSTRNLLLRR</sequence>
<evidence type="ECO:0000313" key="2">
    <source>
        <dbReference type="Proteomes" id="UP000006635"/>
    </source>
</evidence>
<dbReference type="Proteomes" id="UP000006635">
    <property type="component" value="Segment"/>
</dbReference>
<organism evidence="1 2">
    <name type="scientific">Culex nigripalpus nucleopolyhedrovirus (isolate Florida/1997)</name>
    <name type="common">CuniNPV</name>
    <dbReference type="NCBI Taxonomy" id="645993"/>
    <lineage>
        <taxon>Viruses</taxon>
        <taxon>Viruses incertae sedis</taxon>
        <taxon>Naldaviricetes</taxon>
        <taxon>Lefavirales</taxon>
        <taxon>Baculoviridae</taxon>
        <taxon>Deltabaculovirus</taxon>
    </lineage>
</organism>
<keyword evidence="1" id="KW-0946">Virion</keyword>
<dbReference type="EMBL" id="AF403738">
    <property type="protein sequence ID" value="AAK94110.1"/>
    <property type="molecule type" value="Genomic_DNA"/>
</dbReference>
<reference evidence="1 2" key="1">
    <citation type="journal article" date="2001" name="J. Virol.">
        <title>Genome sequence of a baculovirus pathogenic for Culex nigripalpus.</title>
        <authorList>
            <person name="Afonso C.L."/>
            <person name="Tulman E.R."/>
            <person name="Lu Z."/>
            <person name="Balinsky C.A."/>
            <person name="Moser B.A."/>
            <person name="Becnel J.J."/>
            <person name="Rock D.L."/>
            <person name="Kutish G.F."/>
        </authorList>
    </citation>
    <scope>NUCLEOTIDE SEQUENCE [LARGE SCALE GENOMIC DNA]</scope>
    <source>
        <strain evidence="2">Isolate Florida/1997</strain>
    </source>
</reference>
<dbReference type="GeneID" id="921909"/>
<protein>
    <submittedName>
        <fullName evidence="1">CUN032 putative odv-ec27 oclusion derived envelope protein, similar to AcMNPV ORF144</fullName>
    </submittedName>
</protein>
<dbReference type="GO" id="GO:0019031">
    <property type="term" value="C:viral envelope"/>
    <property type="evidence" value="ECO:0007669"/>
    <property type="project" value="UniProtKB-KW"/>
</dbReference>
<accession>Q919N7</accession>
<name>Q919N7_NPVCO</name>
<evidence type="ECO:0000313" key="1">
    <source>
        <dbReference type="EMBL" id="AAK94110.1"/>
    </source>
</evidence>
<organismHost>
    <name type="scientific">Culex nigripalpus</name>
    <dbReference type="NCBI Taxonomy" id="42429"/>
</organismHost>
<keyword evidence="1" id="KW-0261">Viral envelope protein</keyword>